<feature type="signal peptide" evidence="1">
    <location>
        <begin position="1"/>
        <end position="26"/>
    </location>
</feature>
<comment type="caution">
    <text evidence="2">The sequence shown here is derived from an EMBL/GenBank/DDBJ whole genome shotgun (WGS) entry which is preliminary data.</text>
</comment>
<dbReference type="PANTHER" id="PTHR42941">
    <property type="entry name" value="SLL1037 PROTEIN"/>
    <property type="match status" value="1"/>
</dbReference>
<evidence type="ECO:0000256" key="1">
    <source>
        <dbReference type="SAM" id="SignalP"/>
    </source>
</evidence>
<dbReference type="Gene3D" id="3.40.190.10">
    <property type="entry name" value="Periplasmic binding protein-like II"/>
    <property type="match status" value="2"/>
</dbReference>
<dbReference type="Proteomes" id="UP000517916">
    <property type="component" value="Unassembled WGS sequence"/>
</dbReference>
<name>A0ABR6BF31_9PSEU</name>
<organism evidence="2 3">
    <name type="scientific">Kutzneria viridogrisea</name>
    <dbReference type="NCBI Taxonomy" id="47990"/>
    <lineage>
        <taxon>Bacteria</taxon>
        <taxon>Bacillati</taxon>
        <taxon>Actinomycetota</taxon>
        <taxon>Actinomycetes</taxon>
        <taxon>Pseudonocardiales</taxon>
        <taxon>Pseudonocardiaceae</taxon>
        <taxon>Kutzneria</taxon>
    </lineage>
</organism>
<evidence type="ECO:0000313" key="3">
    <source>
        <dbReference type="Proteomes" id="UP000517916"/>
    </source>
</evidence>
<protein>
    <recommendedName>
        <fullName evidence="4">TAXI family TRAP transporter solute-binding subunit</fullName>
    </recommendedName>
</protein>
<dbReference type="EMBL" id="JACJID010000002">
    <property type="protein sequence ID" value="MBA8925209.1"/>
    <property type="molecule type" value="Genomic_DNA"/>
</dbReference>
<dbReference type="NCBIfam" id="TIGR02122">
    <property type="entry name" value="TRAP_TAXI"/>
    <property type="match status" value="1"/>
</dbReference>
<proteinExistence type="predicted"/>
<evidence type="ECO:0000313" key="2">
    <source>
        <dbReference type="EMBL" id="MBA8925209.1"/>
    </source>
</evidence>
<dbReference type="Pfam" id="PF16868">
    <property type="entry name" value="NMT1_3"/>
    <property type="match status" value="1"/>
</dbReference>
<sequence length="317" mass="33697">MPPLVPRLTAVLALLVLLAACQPDLAGQQLRIATGNSSGVYFQLGSKLADTWHSALGINASTSSTQGSVDNLNQLHEGKADVALVAADAASKDEAKQLPGTPLRALGRIYDDYIQVVARADSGIERMSDLRGKRVSVGGTDSGVTVVARNLLELAGLTPATGTTQVQLALQPSLDALAANQVDAFFWSGGLPTPAITNALAKGERLRLVNLEELVKQVRNKYSYYDAATVPKTAYANMADSVTTLVVHNLLMVRQDMPADEARALVRALFDAQPTLAEDGNQVVKLAAQLLDVRAAIETSPITLHDGALEYYRSVKQ</sequence>
<dbReference type="PROSITE" id="PS51257">
    <property type="entry name" value="PROKAR_LIPOPROTEIN"/>
    <property type="match status" value="1"/>
</dbReference>
<gene>
    <name evidence="2" type="ORF">BC739_002408</name>
</gene>
<dbReference type="RefSeq" id="WP_042221038.1">
    <property type="nucleotide sequence ID" value="NZ_BAAABQ010000084.1"/>
</dbReference>
<keyword evidence="1" id="KW-0732">Signal</keyword>
<dbReference type="InterPro" id="IPR011852">
    <property type="entry name" value="TRAP_TAXI"/>
</dbReference>
<feature type="chain" id="PRO_5046186076" description="TAXI family TRAP transporter solute-binding subunit" evidence="1">
    <location>
        <begin position="27"/>
        <end position="317"/>
    </location>
</feature>
<accession>A0ABR6BF31</accession>
<keyword evidence="3" id="KW-1185">Reference proteome</keyword>
<reference evidence="2 3" key="1">
    <citation type="submission" date="2020-08" db="EMBL/GenBank/DDBJ databases">
        <title>Genomic Encyclopedia of Archaeal and Bacterial Type Strains, Phase II (KMG-II): from individual species to whole genera.</title>
        <authorList>
            <person name="Goeker M."/>
        </authorList>
    </citation>
    <scope>NUCLEOTIDE SEQUENCE [LARGE SCALE GENOMIC DNA]</scope>
    <source>
        <strain evidence="2 3">DSM 43850</strain>
    </source>
</reference>
<dbReference type="SUPFAM" id="SSF53850">
    <property type="entry name" value="Periplasmic binding protein-like II"/>
    <property type="match status" value="1"/>
</dbReference>
<dbReference type="PANTHER" id="PTHR42941:SF1">
    <property type="entry name" value="SLL1037 PROTEIN"/>
    <property type="match status" value="1"/>
</dbReference>
<evidence type="ECO:0008006" key="4">
    <source>
        <dbReference type="Google" id="ProtNLM"/>
    </source>
</evidence>